<name>A0ABW8CCF7_9ACTN</name>
<evidence type="ECO:0000256" key="6">
    <source>
        <dbReference type="ARBA" id="ARBA00023136"/>
    </source>
</evidence>
<dbReference type="Proteomes" id="UP001614394">
    <property type="component" value="Unassembled WGS sequence"/>
</dbReference>
<comment type="caution">
    <text evidence="10">The sequence shown here is derived from an EMBL/GenBank/DDBJ whole genome shotgun (WGS) entry which is preliminary data.</text>
</comment>
<feature type="transmembrane region" description="Helical" evidence="8">
    <location>
        <begin position="306"/>
        <end position="330"/>
    </location>
</feature>
<feature type="region of interest" description="Disordered" evidence="7">
    <location>
        <begin position="1"/>
        <end position="36"/>
    </location>
</feature>
<evidence type="ECO:0000256" key="7">
    <source>
        <dbReference type="SAM" id="MobiDB-lite"/>
    </source>
</evidence>
<comment type="similarity">
    <text evidence="2">Belongs to the bacterial sugar transferase family.</text>
</comment>
<evidence type="ECO:0000256" key="4">
    <source>
        <dbReference type="ARBA" id="ARBA00022692"/>
    </source>
</evidence>
<dbReference type="PANTHER" id="PTHR30576:SF0">
    <property type="entry name" value="UNDECAPRENYL-PHOSPHATE N-ACETYLGALACTOSAMINYL 1-PHOSPHATE TRANSFERASE-RELATED"/>
    <property type="match status" value="1"/>
</dbReference>
<gene>
    <name evidence="10" type="ORF">ACIGXA_26755</name>
</gene>
<keyword evidence="5 8" id="KW-1133">Transmembrane helix</keyword>
<reference evidence="10 11" key="1">
    <citation type="submission" date="2024-10" db="EMBL/GenBank/DDBJ databases">
        <title>The Natural Products Discovery Center: Release of the First 8490 Sequenced Strains for Exploring Actinobacteria Biosynthetic Diversity.</title>
        <authorList>
            <person name="Kalkreuter E."/>
            <person name="Kautsar S.A."/>
            <person name="Yang D."/>
            <person name="Bader C.D."/>
            <person name="Teijaro C.N."/>
            <person name="Fluegel L."/>
            <person name="Davis C.M."/>
            <person name="Simpson J.R."/>
            <person name="Lauterbach L."/>
            <person name="Steele A.D."/>
            <person name="Gui C."/>
            <person name="Meng S."/>
            <person name="Li G."/>
            <person name="Viehrig K."/>
            <person name="Ye F."/>
            <person name="Su P."/>
            <person name="Kiefer A.F."/>
            <person name="Nichols A."/>
            <person name="Cepeda A.J."/>
            <person name="Yan W."/>
            <person name="Fan B."/>
            <person name="Jiang Y."/>
            <person name="Adhikari A."/>
            <person name="Zheng C.-J."/>
            <person name="Schuster L."/>
            <person name="Cowan T.M."/>
            <person name="Smanski M.J."/>
            <person name="Chevrette M.G."/>
            <person name="De Carvalho L.P.S."/>
            <person name="Shen B."/>
        </authorList>
    </citation>
    <scope>NUCLEOTIDE SEQUENCE [LARGE SCALE GENOMIC DNA]</scope>
    <source>
        <strain evidence="10 11">NPDC053399</strain>
    </source>
</reference>
<protein>
    <submittedName>
        <fullName evidence="10">Sugar transferase</fullName>
        <ecNumber evidence="10">2.7.8.-</ecNumber>
    </submittedName>
</protein>
<feature type="transmembrane region" description="Helical" evidence="8">
    <location>
        <begin position="53"/>
        <end position="71"/>
    </location>
</feature>
<proteinExistence type="inferred from homology"/>
<keyword evidence="4 8" id="KW-0812">Transmembrane</keyword>
<evidence type="ECO:0000313" key="11">
    <source>
        <dbReference type="Proteomes" id="UP001614394"/>
    </source>
</evidence>
<evidence type="ECO:0000256" key="3">
    <source>
        <dbReference type="ARBA" id="ARBA00022679"/>
    </source>
</evidence>
<evidence type="ECO:0000256" key="8">
    <source>
        <dbReference type="SAM" id="Phobius"/>
    </source>
</evidence>
<dbReference type="EMBL" id="JBITYG010000008">
    <property type="protein sequence ID" value="MFI9104123.1"/>
    <property type="molecule type" value="Genomic_DNA"/>
</dbReference>
<evidence type="ECO:0000256" key="5">
    <source>
        <dbReference type="ARBA" id="ARBA00022989"/>
    </source>
</evidence>
<dbReference type="InterPro" id="IPR003362">
    <property type="entry name" value="Bact_transf"/>
</dbReference>
<dbReference type="Pfam" id="PF02397">
    <property type="entry name" value="Bac_transf"/>
    <property type="match status" value="1"/>
</dbReference>
<dbReference type="RefSeq" id="WP_399654019.1">
    <property type="nucleotide sequence ID" value="NZ_JBITYG010000008.1"/>
</dbReference>
<keyword evidence="11" id="KW-1185">Reference proteome</keyword>
<evidence type="ECO:0000256" key="2">
    <source>
        <dbReference type="ARBA" id="ARBA00006464"/>
    </source>
</evidence>
<sequence>MTTESASAPHPARNVRQTTVAPATHAPISPPRRPADAAVQRRPHARVAVRHRAVVPLVVTDCLAAAGVLAVRPGSPVLLLGPLLVCLTLLHTYAGLYRTGLDPAALDELPALVGCSALAWCASATTLAAVRPAHSPGWPVLLTTIAATSLLACAARAVVYRFQRWSATRHPRSTLLVGAGPVVQQVADVLYAHPEYGMRPVGVVHPYDTPGTDSPLPVLGSVGDIHRAIIQNSVRYAVFAGAPAGNPAAANLVRLLAARGCCLWQVTSGPGSRTAGRPAAGHLWGFACARLDPYPRPGAGLIAKRVLDALLAFLALLPAAPILALSALAVRLSDGPGVLFRQERVGLDGRPFVLLKFRTLRPSDERESATRWNVSHDRRMSAVGHFLRRTSLDELPQLWNVLRGDMSLVGPRPERPYFVRQFSQTYPGYQERHRMPVGITGLAQIHGLRGDTSIEDRARFDNHYIESWSLWQDIRILLRTATALFRFGGS</sequence>
<dbReference type="GO" id="GO:0016740">
    <property type="term" value="F:transferase activity"/>
    <property type="evidence" value="ECO:0007669"/>
    <property type="project" value="UniProtKB-KW"/>
</dbReference>
<dbReference type="NCBIfam" id="TIGR03025">
    <property type="entry name" value="EPS_sugtrans"/>
    <property type="match status" value="1"/>
</dbReference>
<keyword evidence="6 8" id="KW-0472">Membrane</keyword>
<dbReference type="PANTHER" id="PTHR30576">
    <property type="entry name" value="COLANIC BIOSYNTHESIS UDP-GLUCOSE LIPID CARRIER TRANSFERASE"/>
    <property type="match status" value="1"/>
</dbReference>
<comment type="subcellular location">
    <subcellularLocation>
        <location evidence="1">Membrane</location>
        <topology evidence="1">Multi-pass membrane protein</topology>
    </subcellularLocation>
</comment>
<feature type="transmembrane region" description="Helical" evidence="8">
    <location>
        <begin position="109"/>
        <end position="130"/>
    </location>
</feature>
<accession>A0ABW8CCF7</accession>
<evidence type="ECO:0000259" key="9">
    <source>
        <dbReference type="Pfam" id="PF02397"/>
    </source>
</evidence>
<dbReference type="EC" id="2.7.8.-" evidence="10"/>
<organism evidence="10 11">
    <name type="scientific">Streptomyces fildesensis</name>
    <dbReference type="NCBI Taxonomy" id="375757"/>
    <lineage>
        <taxon>Bacteria</taxon>
        <taxon>Bacillati</taxon>
        <taxon>Actinomycetota</taxon>
        <taxon>Actinomycetes</taxon>
        <taxon>Kitasatosporales</taxon>
        <taxon>Streptomycetaceae</taxon>
        <taxon>Streptomyces</taxon>
    </lineage>
</organism>
<feature type="domain" description="Bacterial sugar transferase" evidence="9">
    <location>
        <begin position="304"/>
        <end position="485"/>
    </location>
</feature>
<feature type="transmembrane region" description="Helical" evidence="8">
    <location>
        <begin position="77"/>
        <end position="97"/>
    </location>
</feature>
<keyword evidence="3 10" id="KW-0808">Transferase</keyword>
<evidence type="ECO:0000313" key="10">
    <source>
        <dbReference type="EMBL" id="MFI9104123.1"/>
    </source>
</evidence>
<dbReference type="InterPro" id="IPR017475">
    <property type="entry name" value="EPS_sugar_tfrase"/>
</dbReference>
<feature type="transmembrane region" description="Helical" evidence="8">
    <location>
        <begin position="136"/>
        <end position="159"/>
    </location>
</feature>
<evidence type="ECO:0000256" key="1">
    <source>
        <dbReference type="ARBA" id="ARBA00004141"/>
    </source>
</evidence>